<evidence type="ECO:0000313" key="2">
    <source>
        <dbReference type="Proteomes" id="UP001333110"/>
    </source>
</evidence>
<dbReference type="AlphaFoldDB" id="A0AAN7N949"/>
<sequence>MEKTMVRQAVPLQPMEVHDGADIHLQPVEDPMPEQVDAPEGGCDPVGSLCWSRLLAGPVDPWRERSPCWSRFAGRTCDPVGDPHWSSLFLKDCTPWKGSTLEQFMKNSEEGSDRVALMGTQCPANVNPPQHSILPFKMSQRCCGRLTLASHQVPTKLLYHFPSSIGQGKKIQQKVPWGPSNRRQSFTTFSNVGPSHELRFFTNWSSVGPFHGGVTVPARSLLLHGFSTSCSFLQGTSTCSVVGSSTGCRVDICSTMDLHGLQGDNLLHHGLHHGLQGNICTSAWSTSSPSFFSDLDGSPFWSVHLTTQFGVISKHGEGAVNPIVQVIYEDVEQRGAQYRSLGDPTCDRLPPIQTVSCQFVQEKAVGNSVECFAEIQVNNIHFSPHFNRKCYFVIEGDQGMDCSCASRRLFLNNSQHSQAPLPYMDASHGIPCSWALNGLCPTTGLQCARQDLKLHNAVVAVSKATIGSYVVKDGDSTTSLGSLFKCLITLSVNLNLPWHNLRPYPLVLSLVTWERRPTPTSLQPPFSNKTLHQLRCPSLDTLQHLNVSLVVRGPKLNTVFEVRPHQCRVQGHNHFPSPTGHNISDTS</sequence>
<gene>
    <name evidence="1" type="ORF">QYF61_027328</name>
</gene>
<reference evidence="1 2" key="1">
    <citation type="journal article" date="2023" name="J. Hered.">
        <title>Chromosome-level genome of the wood stork (Mycteria americana) provides insight into avian chromosome evolution.</title>
        <authorList>
            <person name="Flamio R. Jr."/>
            <person name="Ramstad K.M."/>
        </authorList>
    </citation>
    <scope>NUCLEOTIDE SEQUENCE [LARGE SCALE GENOMIC DNA]</scope>
    <source>
        <strain evidence="1">JAX WOST 10</strain>
    </source>
</reference>
<protein>
    <submittedName>
        <fullName evidence="1">Uncharacterized protein</fullName>
    </submittedName>
</protein>
<dbReference type="EMBL" id="JAUNZN010000033">
    <property type="protein sequence ID" value="KAK4806961.1"/>
    <property type="molecule type" value="Genomic_DNA"/>
</dbReference>
<comment type="caution">
    <text evidence="1">The sequence shown here is derived from an EMBL/GenBank/DDBJ whole genome shotgun (WGS) entry which is preliminary data.</text>
</comment>
<dbReference type="Proteomes" id="UP001333110">
    <property type="component" value="Unassembled WGS sequence"/>
</dbReference>
<name>A0AAN7N949_MYCAM</name>
<organism evidence="1 2">
    <name type="scientific">Mycteria americana</name>
    <name type="common">Wood stork</name>
    <dbReference type="NCBI Taxonomy" id="33587"/>
    <lineage>
        <taxon>Eukaryota</taxon>
        <taxon>Metazoa</taxon>
        <taxon>Chordata</taxon>
        <taxon>Craniata</taxon>
        <taxon>Vertebrata</taxon>
        <taxon>Euteleostomi</taxon>
        <taxon>Archelosauria</taxon>
        <taxon>Archosauria</taxon>
        <taxon>Dinosauria</taxon>
        <taxon>Saurischia</taxon>
        <taxon>Theropoda</taxon>
        <taxon>Coelurosauria</taxon>
        <taxon>Aves</taxon>
        <taxon>Neognathae</taxon>
        <taxon>Neoaves</taxon>
        <taxon>Aequornithes</taxon>
        <taxon>Ciconiiformes</taxon>
        <taxon>Ciconiidae</taxon>
        <taxon>Mycteria</taxon>
    </lineage>
</organism>
<evidence type="ECO:0000313" key="1">
    <source>
        <dbReference type="EMBL" id="KAK4806961.1"/>
    </source>
</evidence>
<keyword evidence="2" id="KW-1185">Reference proteome</keyword>
<accession>A0AAN7N949</accession>
<proteinExistence type="predicted"/>